<dbReference type="PANTHER" id="PTHR48100">
    <property type="entry name" value="BROAD-SPECIFICITY PHOSPHATASE YOR283W-RELATED"/>
    <property type="match status" value="1"/>
</dbReference>
<dbReference type="InterPro" id="IPR029033">
    <property type="entry name" value="His_PPase_superfam"/>
</dbReference>
<evidence type="ECO:0000313" key="2">
    <source>
        <dbReference type="Proteomes" id="UP001172155"/>
    </source>
</evidence>
<dbReference type="GO" id="GO:0016791">
    <property type="term" value="F:phosphatase activity"/>
    <property type="evidence" value="ECO:0007669"/>
    <property type="project" value="TreeGrafter"/>
</dbReference>
<dbReference type="Proteomes" id="UP001172155">
    <property type="component" value="Unassembled WGS sequence"/>
</dbReference>
<dbReference type="Pfam" id="PF00300">
    <property type="entry name" value="His_Phos_1"/>
    <property type="match status" value="1"/>
</dbReference>
<comment type="caution">
    <text evidence="1">The sequence shown here is derived from an EMBL/GenBank/DDBJ whole genome shotgun (WGS) entry which is preliminary data.</text>
</comment>
<dbReference type="AlphaFoldDB" id="A0AA40BP19"/>
<dbReference type="EMBL" id="JAUKUD010000007">
    <property type="protein sequence ID" value="KAK0737802.1"/>
    <property type="molecule type" value="Genomic_DNA"/>
</dbReference>
<dbReference type="GO" id="GO:0005737">
    <property type="term" value="C:cytoplasm"/>
    <property type="evidence" value="ECO:0007669"/>
    <property type="project" value="TreeGrafter"/>
</dbReference>
<protein>
    <submittedName>
        <fullName evidence="1">Histidine phosphatase superfamily</fullName>
    </submittedName>
</protein>
<gene>
    <name evidence="1" type="ORF">B0T18DRAFT_432731</name>
</gene>
<dbReference type="InterPro" id="IPR013078">
    <property type="entry name" value="His_Pase_superF_clade-1"/>
</dbReference>
<proteinExistence type="predicted"/>
<accession>A0AA40BP19</accession>
<name>A0AA40BP19_9PEZI</name>
<dbReference type="InterPro" id="IPR050275">
    <property type="entry name" value="PGM_Phosphatase"/>
</dbReference>
<evidence type="ECO:0000313" key="1">
    <source>
        <dbReference type="EMBL" id="KAK0737802.1"/>
    </source>
</evidence>
<sequence length="281" mass="31685">MPTMSKFAYAIVPGHFVQDEEQEDISKDVFTLPGLGLIEGQTNPNWSGFSDYLDQLNSESDQFQYKLILATRHGEGYHNVKEAEVGTAAWESYWAKLEGDGKTVWADADLTPKGRGQALATNTFWKDAAAHLGLPLPRRHYCSPHSRCLDTCTLAFTDIPDAPPFRPIVKELIRERLGVHTCDRRRTRTWIAENHPQFIIEDGFKEADELWKPDVRETLPEHAVRIKAFLDDLFSHDDETIVSLTIHSGSIMALFSVIGHVALHVAPGNIVPMLIRAERID</sequence>
<organism evidence="1 2">
    <name type="scientific">Schizothecium vesticola</name>
    <dbReference type="NCBI Taxonomy" id="314040"/>
    <lineage>
        <taxon>Eukaryota</taxon>
        <taxon>Fungi</taxon>
        <taxon>Dikarya</taxon>
        <taxon>Ascomycota</taxon>
        <taxon>Pezizomycotina</taxon>
        <taxon>Sordariomycetes</taxon>
        <taxon>Sordariomycetidae</taxon>
        <taxon>Sordariales</taxon>
        <taxon>Schizotheciaceae</taxon>
        <taxon>Schizothecium</taxon>
    </lineage>
</organism>
<dbReference type="Gene3D" id="3.40.50.1240">
    <property type="entry name" value="Phosphoglycerate mutase-like"/>
    <property type="match status" value="1"/>
</dbReference>
<dbReference type="PANTHER" id="PTHR48100:SF1">
    <property type="entry name" value="HISTIDINE PHOSPHATASE FAMILY PROTEIN-RELATED"/>
    <property type="match status" value="1"/>
</dbReference>
<reference evidence="1" key="1">
    <citation type="submission" date="2023-06" db="EMBL/GenBank/DDBJ databases">
        <title>Genome-scale phylogeny and comparative genomics of the fungal order Sordariales.</title>
        <authorList>
            <consortium name="Lawrence Berkeley National Laboratory"/>
            <person name="Hensen N."/>
            <person name="Bonometti L."/>
            <person name="Westerberg I."/>
            <person name="Brannstrom I.O."/>
            <person name="Guillou S."/>
            <person name="Cros-Aarteil S."/>
            <person name="Calhoun S."/>
            <person name="Haridas S."/>
            <person name="Kuo A."/>
            <person name="Mondo S."/>
            <person name="Pangilinan J."/>
            <person name="Riley R."/>
            <person name="LaButti K."/>
            <person name="Andreopoulos B."/>
            <person name="Lipzen A."/>
            <person name="Chen C."/>
            <person name="Yanf M."/>
            <person name="Daum C."/>
            <person name="Ng V."/>
            <person name="Clum A."/>
            <person name="Steindorff A."/>
            <person name="Ohm R."/>
            <person name="Martin F."/>
            <person name="Silar P."/>
            <person name="Natvig D."/>
            <person name="Lalanne C."/>
            <person name="Gautier V."/>
            <person name="Ament-velasquez S.L."/>
            <person name="Kruys A."/>
            <person name="Hutchinson M.I."/>
            <person name="Powell A.J."/>
            <person name="Barry K."/>
            <person name="Miller A.N."/>
            <person name="Grigoriev I.V."/>
            <person name="Debuchy R."/>
            <person name="Gladieux P."/>
            <person name="Thoren M.H."/>
            <person name="Johannesson H."/>
        </authorList>
    </citation>
    <scope>NUCLEOTIDE SEQUENCE</scope>
    <source>
        <strain evidence="1">SMH3187-1</strain>
    </source>
</reference>
<keyword evidence="2" id="KW-1185">Reference proteome</keyword>
<dbReference type="SUPFAM" id="SSF53254">
    <property type="entry name" value="Phosphoglycerate mutase-like"/>
    <property type="match status" value="1"/>
</dbReference>